<keyword evidence="5" id="KW-1185">Reference proteome</keyword>
<evidence type="ECO:0000259" key="3">
    <source>
        <dbReference type="Pfam" id="PF24883"/>
    </source>
</evidence>
<reference evidence="5" key="1">
    <citation type="journal article" date="2016" name="Genome Biol. Evol.">
        <title>Comparative 'omics' of the Fusarium fujikuroi species complex highlights differences in genetic potential and metabolite synthesis.</title>
        <authorList>
            <person name="Niehaus E.-M."/>
            <person name="Muensterkoetter M."/>
            <person name="Proctor R.H."/>
            <person name="Brown D.W."/>
            <person name="Sharon A."/>
            <person name="Idan Y."/>
            <person name="Oren-Young L."/>
            <person name="Sieber C.M."/>
            <person name="Novak O."/>
            <person name="Pencik A."/>
            <person name="Tarkowska D."/>
            <person name="Hromadova K."/>
            <person name="Freeman S."/>
            <person name="Maymon M."/>
            <person name="Elazar M."/>
            <person name="Youssef S.A."/>
            <person name="El-Shabrawy E.S.M."/>
            <person name="Shalaby A.B.A."/>
            <person name="Houterman P."/>
            <person name="Brock N.L."/>
            <person name="Burkhardt I."/>
            <person name="Tsavkelova E.A."/>
            <person name="Dickschat J.S."/>
            <person name="Galuszka P."/>
            <person name="Gueldener U."/>
            <person name="Tudzynski B."/>
        </authorList>
    </citation>
    <scope>NUCLEOTIDE SEQUENCE [LARGE SCALE GENOMIC DNA]</scope>
    <source>
        <strain evidence="5">MRC7560</strain>
    </source>
</reference>
<sequence>MSSLVPVPTAAPLTPTVRLAKVISEFSSALDEKYRPIFKTWQTHSPPSEIDVIRLTEEINRDGSRLHQTSWKPFGTRLLKLLDQIQLLIKPGDILVGGSQNMIASGVWATVRLSLEIATGHLSYFERLSLLLMRLGHATIIQRDRVLLFPHDSDLKALTCEYLTVIIEMCKTIIGFEKKGFLAQLATSTYLEKEFKEFETQLAFWSKVINKKLAYLNEASQAQANTSIAAISGSLSSWGESRKRRAEDWRIQVLRQLSPHQDEFESTWRRERRKGSVEWIFDDEQYMNWRSASSSSTLLIHGSLGSGKTVTMANITGKFWPSLSTQPQPGLCAVASFFCQSMDRKTLLPRTLFGSIAHQFLRSLRLPADHPAIRQYSQEYTANDTESIIEFIKAHFPDHCHYYVIMDGLDELSAEDAQEVLRPLADLQTRLQLHICCSVRFDSFIRPMVFELLQNVHSISMSCSRKDREIEAYIKGELSRRILAESLDEATKEHVQNILVQGAQGMYLWVVLQLNALFPLYGETLTALGDFSRILDRLPTGLFESFEQALGRIKDDRYGSRIFEIVTAATRPLTKNELRSALNIEPGVPFWDDSTLPLDAEAMVYRCGGGLLYIDEEENTVHYIHHSALRHVLVESEAECLEDLSKEQNLEGVSSSPQIDSANNHGLGPAPGKRQHGIFLFTLRQADSTIGFICITALNLEQLDRRIARQKKLLFDNKSLQTISDATTRESLLACFMKTIIQQQRPQQQTPKFDLGRILEVVSTAKSSVTVGEAQLFFSYAEAHWLDHTSRPCFNLQEETKFNDLFLKLISENAPGLIFPWDDDKSNNNIALWAHANRHLRLLHHLLCDSKGPECRDIVHTLSKASRSHLSGFFCHKDRLTDVLCRLVDYDFLNVAGVETLLCLGAEPNETYRNGARQGLTPLQVAIERMTENKSYEADVVRALLQGGADAKVSSSGRPPILIAIDAHWGVGYQMLFLSGARVYPVREYLGHGRSDSMLSALDLAMFRGKDADDMITDLSDCGADIKHYFQEQCWPVSSRSANERPADVLKLSAFSGEGDDWVNIQQIEAQQHHYLSVQDQAQADSRVLKWLLKARCDVNIVSANGMTPLGLAIALLDVRLTRDLLSARANPNARYVSTVSECFQWPLVDAARQGSVEIVRVLLDEGASIHKRSQGKTILRLALEEQRRLNRSLVAIQKALNGFTGSLESVVATDPSLLSTITLAIVRPARGSLLLNYRPKLVFHDTWTAIADGVESLSKEI</sequence>
<dbReference type="PANTHER" id="PTHR10039:SF10">
    <property type="entry name" value="NACHT DOMAIN-CONTAINING PROTEIN"/>
    <property type="match status" value="1"/>
</dbReference>
<dbReference type="AlphaFoldDB" id="A0A1L7TLM9"/>
<dbReference type="InterPro" id="IPR056884">
    <property type="entry name" value="NPHP3-like_N"/>
</dbReference>
<accession>A0A1L7TLM9</accession>
<dbReference type="EMBL" id="FCQH01000007">
    <property type="protein sequence ID" value="CVK95706.1"/>
    <property type="molecule type" value="Genomic_DNA"/>
</dbReference>
<evidence type="ECO:0000313" key="5">
    <source>
        <dbReference type="Proteomes" id="UP000184255"/>
    </source>
</evidence>
<feature type="domain" description="Nephrocystin 3-like N-terminal" evidence="3">
    <location>
        <begin position="275"/>
        <end position="438"/>
    </location>
</feature>
<evidence type="ECO:0000256" key="2">
    <source>
        <dbReference type="PROSITE-ProRule" id="PRU00023"/>
    </source>
</evidence>
<dbReference type="Pfam" id="PF12796">
    <property type="entry name" value="Ank_2"/>
    <property type="match status" value="1"/>
</dbReference>
<feature type="repeat" description="ANK" evidence="2">
    <location>
        <begin position="1147"/>
        <end position="1175"/>
    </location>
</feature>
<evidence type="ECO:0000313" key="4">
    <source>
        <dbReference type="EMBL" id="CVK95706.1"/>
    </source>
</evidence>
<evidence type="ECO:0000256" key="1">
    <source>
        <dbReference type="ARBA" id="ARBA00022737"/>
    </source>
</evidence>
<protein>
    <recommendedName>
        <fullName evidence="3">Nephrocystin 3-like N-terminal domain-containing protein</fullName>
    </recommendedName>
</protein>
<dbReference type="SMART" id="SM00248">
    <property type="entry name" value="ANK"/>
    <property type="match status" value="3"/>
</dbReference>
<dbReference type="SUPFAM" id="SSF48403">
    <property type="entry name" value="Ankyrin repeat"/>
    <property type="match status" value="1"/>
</dbReference>
<dbReference type="VEuPathDB" id="FungiDB:FMAN_13666"/>
<gene>
    <name evidence="4" type="ORF">FMAN_13666</name>
</gene>
<keyword evidence="2" id="KW-0040">ANK repeat</keyword>
<feature type="repeat" description="ANK" evidence="2">
    <location>
        <begin position="918"/>
        <end position="956"/>
    </location>
</feature>
<proteinExistence type="predicted"/>
<organism evidence="4 5">
    <name type="scientific">Fusarium mangiferae</name>
    <name type="common">Mango malformation disease fungus</name>
    <dbReference type="NCBI Taxonomy" id="192010"/>
    <lineage>
        <taxon>Eukaryota</taxon>
        <taxon>Fungi</taxon>
        <taxon>Dikarya</taxon>
        <taxon>Ascomycota</taxon>
        <taxon>Pezizomycotina</taxon>
        <taxon>Sordariomycetes</taxon>
        <taxon>Hypocreomycetidae</taxon>
        <taxon>Hypocreales</taxon>
        <taxon>Nectriaceae</taxon>
        <taxon>Fusarium</taxon>
        <taxon>Fusarium fujikuroi species complex</taxon>
    </lineage>
</organism>
<dbReference type="PROSITE" id="PS50088">
    <property type="entry name" value="ANK_REPEAT"/>
    <property type="match status" value="2"/>
</dbReference>
<dbReference type="InterPro" id="IPR027417">
    <property type="entry name" value="P-loop_NTPase"/>
</dbReference>
<comment type="caution">
    <text evidence="4">The sequence shown here is derived from an EMBL/GenBank/DDBJ whole genome shotgun (WGS) entry which is preliminary data.</text>
</comment>
<dbReference type="Proteomes" id="UP000184255">
    <property type="component" value="Unassembled WGS sequence"/>
</dbReference>
<dbReference type="InterPro" id="IPR036770">
    <property type="entry name" value="Ankyrin_rpt-contain_sf"/>
</dbReference>
<dbReference type="Pfam" id="PF24883">
    <property type="entry name" value="NPHP3_N"/>
    <property type="match status" value="1"/>
</dbReference>
<keyword evidence="1" id="KW-0677">Repeat</keyword>
<name>A0A1L7TLM9_FUSMA</name>
<dbReference type="GeneID" id="65092915"/>
<dbReference type="RefSeq" id="XP_041683553.1">
    <property type="nucleotide sequence ID" value="XM_041833161.1"/>
</dbReference>
<dbReference type="InterPro" id="IPR002110">
    <property type="entry name" value="Ankyrin_rpt"/>
</dbReference>
<dbReference type="PANTHER" id="PTHR10039">
    <property type="entry name" value="AMELOGENIN"/>
    <property type="match status" value="1"/>
</dbReference>
<dbReference type="Gene3D" id="1.25.40.20">
    <property type="entry name" value="Ankyrin repeat-containing domain"/>
    <property type="match status" value="2"/>
</dbReference>
<dbReference type="Gene3D" id="3.40.50.300">
    <property type="entry name" value="P-loop containing nucleotide triphosphate hydrolases"/>
    <property type="match status" value="1"/>
</dbReference>